<gene>
    <name evidence="1" type="ORF">HMPREF1862_01246</name>
</gene>
<accession>A0AB34X0J7</accession>
<organism evidence="1 2">
    <name type="scientific">Varibaculum cambriense</name>
    <dbReference type="NCBI Taxonomy" id="184870"/>
    <lineage>
        <taxon>Bacteria</taxon>
        <taxon>Bacillati</taxon>
        <taxon>Actinomycetota</taxon>
        <taxon>Actinomycetes</taxon>
        <taxon>Actinomycetales</taxon>
        <taxon>Actinomycetaceae</taxon>
        <taxon>Varibaculum</taxon>
    </lineage>
</organism>
<dbReference type="Proteomes" id="UP000070572">
    <property type="component" value="Unassembled WGS sequence"/>
</dbReference>
<reference evidence="1 2" key="1">
    <citation type="submission" date="2016-01" db="EMBL/GenBank/DDBJ databases">
        <authorList>
            <person name="Mitreva M."/>
            <person name="Pepin K.H."/>
            <person name="Mihindukulasuriya K.A."/>
            <person name="Fulton R."/>
            <person name="Fronick C."/>
            <person name="O'Laughlin M."/>
            <person name="Miner T."/>
            <person name="Herter B."/>
            <person name="Rosa B.A."/>
            <person name="Cordes M."/>
            <person name="Tomlinson C."/>
            <person name="Wollam A."/>
            <person name="Palsikar V.B."/>
            <person name="Mardis E.R."/>
            <person name="Wilson R.K."/>
        </authorList>
    </citation>
    <scope>NUCLEOTIDE SEQUENCE [LARGE SCALE GENOMIC DNA]</scope>
    <source>
        <strain evidence="1 2">DNF00696</strain>
    </source>
</reference>
<name>A0AB34X0J7_9ACTO</name>
<comment type="caution">
    <text evidence="1">The sequence shown here is derived from an EMBL/GenBank/DDBJ whole genome shotgun (WGS) entry which is preliminary data.</text>
</comment>
<dbReference type="EMBL" id="LSDN01000015">
    <property type="protein sequence ID" value="KXB80563.1"/>
    <property type="molecule type" value="Genomic_DNA"/>
</dbReference>
<sequence>MADANPNGASGVHKPAAGKVPVINATTQILQGSGRVIVTVTAGAQTPRAATVRTTVGAVDGKIDAGVILEMIVMIVVALTGVRTAPTGQTETITGEDAATIVMTAGNLAGLASVPGAPPIAGESEMRQVPAAASTGVASALIVITVGIIAEMNAGSGKRSHLAQESILSGCVIPATVPKNGAMITNRRFLRQ</sequence>
<protein>
    <submittedName>
        <fullName evidence="1">Uncharacterized protein</fullName>
    </submittedName>
</protein>
<evidence type="ECO:0000313" key="2">
    <source>
        <dbReference type="Proteomes" id="UP000070572"/>
    </source>
</evidence>
<dbReference type="AlphaFoldDB" id="A0AB34X0J7"/>
<proteinExistence type="predicted"/>
<evidence type="ECO:0000313" key="1">
    <source>
        <dbReference type="EMBL" id="KXB80563.1"/>
    </source>
</evidence>